<accession>A0A6A4TPZ2</accession>
<dbReference type="Proteomes" id="UP000438429">
    <property type="component" value="Unassembled WGS sequence"/>
</dbReference>
<proteinExistence type="predicted"/>
<evidence type="ECO:0008006" key="4">
    <source>
        <dbReference type="Google" id="ProtNLM"/>
    </source>
</evidence>
<reference evidence="2 3" key="1">
    <citation type="submission" date="2019-06" db="EMBL/GenBank/DDBJ databases">
        <title>Draft genomes of female and male turbot (Scophthalmus maximus).</title>
        <authorList>
            <person name="Xu H."/>
            <person name="Xu X.-W."/>
            <person name="Shao C."/>
            <person name="Chen S."/>
        </authorList>
    </citation>
    <scope>NUCLEOTIDE SEQUENCE [LARGE SCALE GENOMIC DNA]</scope>
    <source>
        <strain evidence="2">Ysfricsl-2016a</strain>
        <tissue evidence="2">Blood</tissue>
    </source>
</reference>
<evidence type="ECO:0000313" key="3">
    <source>
        <dbReference type="Proteomes" id="UP000438429"/>
    </source>
</evidence>
<organism evidence="2 3">
    <name type="scientific">Scophthalmus maximus</name>
    <name type="common">Turbot</name>
    <name type="synonym">Psetta maxima</name>
    <dbReference type="NCBI Taxonomy" id="52904"/>
    <lineage>
        <taxon>Eukaryota</taxon>
        <taxon>Metazoa</taxon>
        <taxon>Chordata</taxon>
        <taxon>Craniata</taxon>
        <taxon>Vertebrata</taxon>
        <taxon>Euteleostomi</taxon>
        <taxon>Actinopterygii</taxon>
        <taxon>Neopterygii</taxon>
        <taxon>Teleostei</taxon>
        <taxon>Neoteleostei</taxon>
        <taxon>Acanthomorphata</taxon>
        <taxon>Carangaria</taxon>
        <taxon>Pleuronectiformes</taxon>
        <taxon>Pleuronectoidei</taxon>
        <taxon>Scophthalmidae</taxon>
        <taxon>Scophthalmus</taxon>
    </lineage>
</organism>
<sequence>MNGGRAHRRWPLVGPLVLFLATCSPPRHSFELPCTFPSVVRGSETTVIINTLRITHSESSAAASDCNVADRTRKQ</sequence>
<name>A0A6A4TPZ2_SCOMX</name>
<feature type="chain" id="PRO_5025663329" description="Secreted protein" evidence="1">
    <location>
        <begin position="30"/>
        <end position="75"/>
    </location>
</feature>
<evidence type="ECO:0000256" key="1">
    <source>
        <dbReference type="SAM" id="SignalP"/>
    </source>
</evidence>
<dbReference type="AlphaFoldDB" id="A0A6A4TPZ2"/>
<comment type="caution">
    <text evidence="2">The sequence shown here is derived from an EMBL/GenBank/DDBJ whole genome shotgun (WGS) entry which is preliminary data.</text>
</comment>
<keyword evidence="1" id="KW-0732">Signal</keyword>
<feature type="signal peptide" evidence="1">
    <location>
        <begin position="1"/>
        <end position="29"/>
    </location>
</feature>
<protein>
    <recommendedName>
        <fullName evidence="4">Secreted protein</fullName>
    </recommendedName>
</protein>
<dbReference type="EMBL" id="VEVO01000003">
    <property type="protein sequence ID" value="KAF0044072.1"/>
    <property type="molecule type" value="Genomic_DNA"/>
</dbReference>
<evidence type="ECO:0000313" key="2">
    <source>
        <dbReference type="EMBL" id="KAF0044072.1"/>
    </source>
</evidence>
<gene>
    <name evidence="2" type="ORF">F2P81_003230</name>
</gene>